<dbReference type="Pfam" id="PF00089">
    <property type="entry name" value="Trypsin"/>
    <property type="match status" value="1"/>
</dbReference>
<feature type="domain" description="FZ" evidence="21">
    <location>
        <begin position="256"/>
        <end position="382"/>
    </location>
</feature>
<evidence type="ECO:0000256" key="8">
    <source>
        <dbReference type="ARBA" id="ARBA00022825"/>
    </source>
</evidence>
<comment type="caution">
    <text evidence="16">Lacks conserved residue(s) required for the propagation of feature annotation.</text>
</comment>
<feature type="domain" description="SRCR" evidence="23">
    <location>
        <begin position="587"/>
        <end position="684"/>
    </location>
</feature>
<dbReference type="PROSITE" id="PS50068">
    <property type="entry name" value="LDLRA_2"/>
    <property type="match status" value="2"/>
</dbReference>
<dbReference type="Gene3D" id="1.10.2000.10">
    <property type="entry name" value="Frizzled cysteine-rich domain"/>
    <property type="match status" value="2"/>
</dbReference>
<dbReference type="PANTHER" id="PTHR24252:SF7">
    <property type="entry name" value="HYALIN"/>
    <property type="match status" value="1"/>
</dbReference>
<dbReference type="GO" id="GO:0006508">
    <property type="term" value="P:proteolysis"/>
    <property type="evidence" value="ECO:0007669"/>
    <property type="project" value="UniProtKB-KW"/>
</dbReference>
<keyword evidence="8 17" id="KW-0720">Serine protease</keyword>
<dbReference type="InterPro" id="IPR036364">
    <property type="entry name" value="SEA_dom_sf"/>
</dbReference>
<evidence type="ECO:0000259" key="20">
    <source>
        <dbReference type="PROSITE" id="PS50024"/>
    </source>
</evidence>
<dbReference type="PRINTS" id="PR00722">
    <property type="entry name" value="CHYMOTRYPSIN"/>
</dbReference>
<dbReference type="CDD" id="cd00112">
    <property type="entry name" value="LDLa"/>
    <property type="match status" value="1"/>
</dbReference>
<dbReference type="PROSITE" id="PS50024">
    <property type="entry name" value="SEA"/>
    <property type="match status" value="1"/>
</dbReference>
<dbReference type="SUPFAM" id="SSF56487">
    <property type="entry name" value="SRCR-like"/>
    <property type="match status" value="1"/>
</dbReference>
<feature type="disulfide bond" evidence="15">
    <location>
        <begin position="532"/>
        <end position="547"/>
    </location>
</feature>
<comment type="caution">
    <text evidence="24">The sequence shown here is derived from an EMBL/GenBank/DDBJ whole genome shotgun (WGS) entry which is preliminary data.</text>
</comment>
<evidence type="ECO:0000256" key="11">
    <source>
        <dbReference type="ARBA" id="ARBA00023136"/>
    </source>
</evidence>
<organism evidence="24 25">
    <name type="scientific">Mizuhopecten yessoensis</name>
    <name type="common">Japanese scallop</name>
    <name type="synonym">Patinopecten yessoensis</name>
    <dbReference type="NCBI Taxonomy" id="6573"/>
    <lineage>
        <taxon>Eukaryota</taxon>
        <taxon>Metazoa</taxon>
        <taxon>Spiralia</taxon>
        <taxon>Lophotrochozoa</taxon>
        <taxon>Mollusca</taxon>
        <taxon>Bivalvia</taxon>
        <taxon>Autobranchia</taxon>
        <taxon>Pteriomorphia</taxon>
        <taxon>Pectinida</taxon>
        <taxon>Pectinoidea</taxon>
        <taxon>Pectinidae</taxon>
        <taxon>Mizuhopecten</taxon>
    </lineage>
</organism>
<dbReference type="InterPro" id="IPR002172">
    <property type="entry name" value="LDrepeatLR_classA_rpt"/>
</dbReference>
<dbReference type="InterPro" id="IPR001314">
    <property type="entry name" value="Peptidase_S1A"/>
</dbReference>
<dbReference type="PROSITE" id="PS00135">
    <property type="entry name" value="TRYPSIN_SER"/>
    <property type="match status" value="1"/>
</dbReference>
<name>A0A210QQ31_MIZYE</name>
<reference evidence="24 25" key="1">
    <citation type="journal article" date="2017" name="Nat. Ecol. Evol.">
        <title>Scallop genome provides insights into evolution of bilaterian karyotype and development.</title>
        <authorList>
            <person name="Wang S."/>
            <person name="Zhang J."/>
            <person name="Jiao W."/>
            <person name="Li J."/>
            <person name="Xun X."/>
            <person name="Sun Y."/>
            <person name="Guo X."/>
            <person name="Huan P."/>
            <person name="Dong B."/>
            <person name="Zhang L."/>
            <person name="Hu X."/>
            <person name="Sun X."/>
            <person name="Wang J."/>
            <person name="Zhao C."/>
            <person name="Wang Y."/>
            <person name="Wang D."/>
            <person name="Huang X."/>
            <person name="Wang R."/>
            <person name="Lv J."/>
            <person name="Li Y."/>
            <person name="Zhang Z."/>
            <person name="Liu B."/>
            <person name="Lu W."/>
            <person name="Hui Y."/>
            <person name="Liang J."/>
            <person name="Zhou Z."/>
            <person name="Hou R."/>
            <person name="Li X."/>
            <person name="Liu Y."/>
            <person name="Li H."/>
            <person name="Ning X."/>
            <person name="Lin Y."/>
            <person name="Zhao L."/>
            <person name="Xing Q."/>
            <person name="Dou J."/>
            <person name="Li Y."/>
            <person name="Mao J."/>
            <person name="Guo H."/>
            <person name="Dou H."/>
            <person name="Li T."/>
            <person name="Mu C."/>
            <person name="Jiang W."/>
            <person name="Fu Q."/>
            <person name="Fu X."/>
            <person name="Miao Y."/>
            <person name="Liu J."/>
            <person name="Yu Q."/>
            <person name="Li R."/>
            <person name="Liao H."/>
            <person name="Li X."/>
            <person name="Kong Y."/>
            <person name="Jiang Z."/>
            <person name="Chourrout D."/>
            <person name="Li R."/>
            <person name="Bao Z."/>
        </authorList>
    </citation>
    <scope>NUCLEOTIDE SEQUENCE [LARGE SCALE GENOMIC DNA]</scope>
    <source>
        <strain evidence="24 25">PY_sf001</strain>
    </source>
</reference>
<dbReference type="GO" id="GO:0005886">
    <property type="term" value="C:plasma membrane"/>
    <property type="evidence" value="ECO:0007669"/>
    <property type="project" value="UniProtKB-SubCell"/>
</dbReference>
<dbReference type="Pfam" id="PF01390">
    <property type="entry name" value="SEA"/>
    <property type="match status" value="1"/>
</dbReference>
<evidence type="ECO:0000256" key="3">
    <source>
        <dbReference type="ARBA" id="ARBA00004613"/>
    </source>
</evidence>
<dbReference type="SUPFAM" id="SSF63501">
    <property type="entry name" value="Frizzled cysteine-rich domain"/>
    <property type="match status" value="2"/>
</dbReference>
<dbReference type="OrthoDB" id="5979691at2759"/>
<evidence type="ECO:0000256" key="6">
    <source>
        <dbReference type="ARBA" id="ARBA00022692"/>
    </source>
</evidence>
<evidence type="ECO:0000256" key="14">
    <source>
        <dbReference type="PROSITE-ProRule" id="PRU00090"/>
    </source>
</evidence>
<feature type="domain" description="SEA" evidence="20">
    <location>
        <begin position="132"/>
        <end position="250"/>
    </location>
</feature>
<keyword evidence="10 19" id="KW-1133">Transmembrane helix</keyword>
<dbReference type="AlphaFoldDB" id="A0A210QQ31"/>
<dbReference type="InterPro" id="IPR001190">
    <property type="entry name" value="SRCR"/>
</dbReference>
<dbReference type="EMBL" id="NEDP02002422">
    <property type="protein sequence ID" value="OWF50829.1"/>
    <property type="molecule type" value="Genomic_DNA"/>
</dbReference>
<dbReference type="GO" id="GO:0005576">
    <property type="term" value="C:extracellular region"/>
    <property type="evidence" value="ECO:0007669"/>
    <property type="project" value="UniProtKB-SubCell"/>
</dbReference>
<evidence type="ECO:0000259" key="23">
    <source>
        <dbReference type="PROSITE" id="PS50287"/>
    </source>
</evidence>
<evidence type="ECO:0000313" key="24">
    <source>
        <dbReference type="EMBL" id="OWF50829.1"/>
    </source>
</evidence>
<dbReference type="Proteomes" id="UP000242188">
    <property type="component" value="Unassembled WGS sequence"/>
</dbReference>
<keyword evidence="11 19" id="KW-0472">Membrane</keyword>
<comment type="subcellular location">
    <subcellularLocation>
        <location evidence="1">Cell membrane</location>
        <topology evidence="1">Single-pass membrane protein</topology>
    </subcellularLocation>
    <subcellularLocation>
        <location evidence="2">Membrane</location>
        <topology evidence="2">Single-pass type II membrane protein</topology>
    </subcellularLocation>
    <subcellularLocation>
        <location evidence="3">Secreted</location>
    </subcellularLocation>
</comment>
<dbReference type="InterPro" id="IPR020067">
    <property type="entry name" value="Frizzled_dom"/>
</dbReference>
<dbReference type="PROSITE" id="PS50240">
    <property type="entry name" value="TRYPSIN_DOM"/>
    <property type="match status" value="1"/>
</dbReference>
<dbReference type="InterPro" id="IPR000082">
    <property type="entry name" value="SEA_dom"/>
</dbReference>
<dbReference type="PANTHER" id="PTHR24252">
    <property type="entry name" value="ACROSIN-RELATED"/>
    <property type="match status" value="1"/>
</dbReference>
<gene>
    <name evidence="24" type="ORF">KP79_PYT06467</name>
</gene>
<dbReference type="FunFam" id="2.40.10.10:FF:000038">
    <property type="entry name" value="Serine protease"/>
    <property type="match status" value="1"/>
</dbReference>
<feature type="domain" description="Peptidase S1" evidence="22">
    <location>
        <begin position="701"/>
        <end position="944"/>
    </location>
</feature>
<evidence type="ECO:0000256" key="10">
    <source>
        <dbReference type="ARBA" id="ARBA00022989"/>
    </source>
</evidence>
<dbReference type="SMART" id="SM00020">
    <property type="entry name" value="Tryp_SPc"/>
    <property type="match status" value="1"/>
</dbReference>
<evidence type="ECO:0000256" key="19">
    <source>
        <dbReference type="SAM" id="Phobius"/>
    </source>
</evidence>
<feature type="domain" description="FZ" evidence="21">
    <location>
        <begin position="374"/>
        <end position="501"/>
    </location>
</feature>
<keyword evidence="4" id="KW-0964">Secreted</keyword>
<proteinExistence type="predicted"/>
<evidence type="ECO:0000256" key="2">
    <source>
        <dbReference type="ARBA" id="ARBA00004606"/>
    </source>
</evidence>
<dbReference type="SMART" id="SM00202">
    <property type="entry name" value="SR"/>
    <property type="match status" value="1"/>
</dbReference>
<evidence type="ECO:0000256" key="5">
    <source>
        <dbReference type="ARBA" id="ARBA00022670"/>
    </source>
</evidence>
<dbReference type="Pfam" id="PF01392">
    <property type="entry name" value="Fz"/>
    <property type="match status" value="2"/>
</dbReference>
<dbReference type="InterPro" id="IPR043504">
    <property type="entry name" value="Peptidase_S1_PA_chymotrypsin"/>
</dbReference>
<dbReference type="CDD" id="cd00190">
    <property type="entry name" value="Tryp_SPc"/>
    <property type="match status" value="1"/>
</dbReference>
<dbReference type="PROSITE" id="PS00134">
    <property type="entry name" value="TRYPSIN_HIS"/>
    <property type="match status" value="1"/>
</dbReference>
<dbReference type="InterPro" id="IPR009003">
    <property type="entry name" value="Peptidase_S1_PA"/>
</dbReference>
<sequence length="949" mass="104031">MPHVRKQRERNALLVGLCIEACYDNPLFHEEDSRYPQDDLVRHGMGPTGGNGTPGEKGSRAKDYHVTTELPPSDVRFKKSFTSRQRSVVKIVAIVVIVVLVALLIGLLVHFLGAGTREKEEVPDKQPNVLFLSTTFRGRLRVVEGPFSIYKHDYSNMESEAYTLFSDAFLYKMKLVFQSSKYSVEYSHTEIESIMSGSVIVIFTLKFSPAISVTSNSEHFILSLLKRRMDGDLFTTDINSVTIHAQPITLTTTPAATSGQCSAITLPTCQNATTYHNTMYPNLLGHVSEHQAMTALSTYGELFTFPCYDYSSDFWCSAWAPECHGGRNIPPCRDYCEDVRKSCDGHYPSNFSWPVRCSALPVSSDPAVCRQNPYTPGKCIKVTDPMLEGCVHLGFTETAFPNYAGNIGETSSADMLMLLGTIESATMCSSHATYFACAAFVPKCSGSDVVGQHTIPPCKSLCEGVKSRCSIFMEIFHSPWPSSLNCSTFPDVNDTSVCMGYSQAHEPPKIEDCKKGDMRCDNNTCIPPSWICDGFLDCADKADEMHCASCSDEQYQCRPVSALCIEKAAVCDGITDCFEDVEEQGCVKLGEGTSSGVVHVHNAVSGIWEEVCADGWNITFSELVCKQLGYQYAVSYINKAQTPGRAKATLHNSPHNSSDPNVLQSFLTKSSTCPSNQVVNVRCGRPVCGTRPANYKSATRIVAGKEVEPGTWPFMVSLHGGPAERFFCGGTLISETWVLTAGHCLGGTTSPGGITLKIGATRRETYSEFRQVRKPKSLHVHAGYDPQTVDNDIALIELATPVFFNDYVRPICLPKWEHRTPVGTRCYATGWGKANESAMEYQRAIQEVNLDVVNWESCRQAIANSDIYTPYKLTPNMLCAGGGVGHDACSGDSGGPLLCPADSKRTAWYVAGVVSWGVGCAVPNIPGVYTDVPLYLDWIRNVTGNQLHI</sequence>
<dbReference type="SUPFAM" id="SSF82671">
    <property type="entry name" value="SEA domain"/>
    <property type="match status" value="1"/>
</dbReference>
<dbReference type="STRING" id="6573.A0A210QQ31"/>
<keyword evidence="9" id="KW-0735">Signal-anchor</keyword>
<dbReference type="Gene3D" id="3.10.250.10">
    <property type="entry name" value="SRCR-like domain"/>
    <property type="match status" value="1"/>
</dbReference>
<keyword evidence="25" id="KW-1185">Reference proteome</keyword>
<keyword evidence="7 17" id="KW-0378">Hydrolase</keyword>
<feature type="disulfide bond" evidence="14">
    <location>
        <begin position="462"/>
        <end position="486"/>
    </location>
</feature>
<dbReference type="SUPFAM" id="SSF50494">
    <property type="entry name" value="Trypsin-like serine proteases"/>
    <property type="match status" value="1"/>
</dbReference>
<dbReference type="SUPFAM" id="SSF57424">
    <property type="entry name" value="LDL receptor-like module"/>
    <property type="match status" value="2"/>
</dbReference>
<feature type="region of interest" description="Disordered" evidence="18">
    <location>
        <begin position="42"/>
        <end position="62"/>
    </location>
</feature>
<dbReference type="PROSITE" id="PS50038">
    <property type="entry name" value="FZ"/>
    <property type="match status" value="2"/>
</dbReference>
<keyword evidence="12 15" id="KW-1015">Disulfide bond</keyword>
<evidence type="ECO:0000256" key="1">
    <source>
        <dbReference type="ARBA" id="ARBA00004162"/>
    </source>
</evidence>
<evidence type="ECO:0000256" key="9">
    <source>
        <dbReference type="ARBA" id="ARBA00022968"/>
    </source>
</evidence>
<evidence type="ECO:0000256" key="12">
    <source>
        <dbReference type="ARBA" id="ARBA00023157"/>
    </source>
</evidence>
<evidence type="ECO:0000313" key="25">
    <source>
        <dbReference type="Proteomes" id="UP000242188"/>
    </source>
</evidence>
<dbReference type="Gene3D" id="4.10.400.10">
    <property type="entry name" value="Low-density Lipoprotein Receptor"/>
    <property type="match status" value="2"/>
</dbReference>
<dbReference type="InterPro" id="IPR036790">
    <property type="entry name" value="Frizzled_dom_sf"/>
</dbReference>
<dbReference type="InterPro" id="IPR033116">
    <property type="entry name" value="TRYPSIN_SER"/>
</dbReference>
<dbReference type="InterPro" id="IPR036055">
    <property type="entry name" value="LDL_receptor-like_sf"/>
</dbReference>
<dbReference type="SMART" id="SM00192">
    <property type="entry name" value="LDLa"/>
    <property type="match status" value="2"/>
</dbReference>
<evidence type="ECO:0000256" key="18">
    <source>
        <dbReference type="SAM" id="MobiDB-lite"/>
    </source>
</evidence>
<evidence type="ECO:0000256" key="15">
    <source>
        <dbReference type="PROSITE-ProRule" id="PRU00124"/>
    </source>
</evidence>
<keyword evidence="5 17" id="KW-0645">Protease</keyword>
<dbReference type="InterPro" id="IPR018114">
    <property type="entry name" value="TRYPSIN_HIS"/>
</dbReference>
<keyword evidence="13" id="KW-0325">Glycoprotein</keyword>
<dbReference type="Gene3D" id="2.40.10.10">
    <property type="entry name" value="Trypsin-like serine proteases"/>
    <property type="match status" value="1"/>
</dbReference>
<evidence type="ECO:0000256" key="4">
    <source>
        <dbReference type="ARBA" id="ARBA00022525"/>
    </source>
</evidence>
<accession>A0A210QQ31</accession>
<feature type="disulfide bond" evidence="15">
    <location>
        <begin position="520"/>
        <end position="538"/>
    </location>
</feature>
<evidence type="ECO:0000259" key="21">
    <source>
        <dbReference type="PROSITE" id="PS50038"/>
    </source>
</evidence>
<dbReference type="PROSITE" id="PS50287">
    <property type="entry name" value="SRCR_2"/>
    <property type="match status" value="1"/>
</dbReference>
<dbReference type="GO" id="GO:0004252">
    <property type="term" value="F:serine-type endopeptidase activity"/>
    <property type="evidence" value="ECO:0007669"/>
    <property type="project" value="InterPro"/>
</dbReference>
<evidence type="ECO:0000256" key="16">
    <source>
        <dbReference type="PROSITE-ProRule" id="PRU00196"/>
    </source>
</evidence>
<evidence type="ECO:0000259" key="22">
    <source>
        <dbReference type="PROSITE" id="PS50240"/>
    </source>
</evidence>
<dbReference type="Pfam" id="PF00057">
    <property type="entry name" value="Ldl_recept_a"/>
    <property type="match status" value="1"/>
</dbReference>
<evidence type="ECO:0000256" key="7">
    <source>
        <dbReference type="ARBA" id="ARBA00022801"/>
    </source>
</evidence>
<feature type="transmembrane region" description="Helical" evidence="19">
    <location>
        <begin position="88"/>
        <end position="112"/>
    </location>
</feature>
<keyword evidence="6 19" id="KW-0812">Transmembrane</keyword>
<evidence type="ECO:0000256" key="13">
    <source>
        <dbReference type="ARBA" id="ARBA00023180"/>
    </source>
</evidence>
<feature type="disulfide bond" evidence="15">
    <location>
        <begin position="571"/>
        <end position="586"/>
    </location>
</feature>
<dbReference type="Pfam" id="PF15494">
    <property type="entry name" value="SRCR_2"/>
    <property type="match status" value="1"/>
</dbReference>
<dbReference type="SMART" id="SM00063">
    <property type="entry name" value="FRI"/>
    <property type="match status" value="2"/>
</dbReference>
<feature type="disulfide bond" evidence="15">
    <location>
        <begin position="513"/>
        <end position="525"/>
    </location>
</feature>
<feature type="compositionally biased region" description="Gly residues" evidence="18">
    <location>
        <begin position="46"/>
        <end position="55"/>
    </location>
</feature>
<evidence type="ECO:0000256" key="17">
    <source>
        <dbReference type="RuleBase" id="RU363034"/>
    </source>
</evidence>
<dbReference type="InterPro" id="IPR001254">
    <property type="entry name" value="Trypsin_dom"/>
</dbReference>
<protein>
    <submittedName>
        <fullName evidence="24">Atrial natriuretic peptide-converting enzyme</fullName>
    </submittedName>
</protein>
<dbReference type="CDD" id="cd07066">
    <property type="entry name" value="CRD_FZ"/>
    <property type="match status" value="2"/>
</dbReference>
<dbReference type="InterPro" id="IPR036772">
    <property type="entry name" value="SRCR-like_dom_sf"/>
</dbReference>